<feature type="transmembrane region" description="Helical" evidence="6">
    <location>
        <begin position="168"/>
        <end position="186"/>
    </location>
</feature>
<keyword evidence="5 6" id="KW-0472">Membrane</keyword>
<dbReference type="GO" id="GO:0051301">
    <property type="term" value="P:cell division"/>
    <property type="evidence" value="ECO:0007669"/>
    <property type="project" value="UniProtKB-KW"/>
</dbReference>
<name>A0A2S7MXQ4_9BACI</name>
<sequence>MSSKLIRGTFILTIGMVFSKMLGLFYVIPFNKIVGTEGIALYGFAYTPYTIFISIATAGVPMAVAKFVAKYNAMGEYAIGRKLFESGQKVMMMTGVFAFLLMYFSAPGLASVMETQSYSVEEVTTVIRAVSFALILVPSQSLFRGFFQGNESMGPTAVSQVIEQIVRIIFMLAGAYVVLNILNGSIVTAMGVAVFSAFVGAIAGLVVLLWYWRKRKVHMDAMLQESKNEVDISMGAIYKEIVLYSIPFIFVGLAMPLFQMVDTLTFNRAMVSIGLDEITDTAFGVLNVTAQKLVLIPMTLATAFSLSIVPSVTKSFVEKKWSLYNQQLTETFQVLLFLLIPAVMGMSVLADSVYGSFYGFFELGSTVLSVYAPVTILFALFSVTAAILQGINQQRFTVLSLLTGILVKLSLNIPLIKMFETNGAVYATGLGFLVAILINLYIIYYFSGYKPGLVIRRSMLALLIALVMAVVVKMLDILLAGWLGSGGQMIAILRVAITVPVGVLVYLLLSYKTGLLKAVLGERTDDLMRKFRLKK</sequence>
<dbReference type="InterPro" id="IPR024923">
    <property type="entry name" value="PG_synth_SpoVB"/>
</dbReference>
<dbReference type="InterPro" id="IPR002797">
    <property type="entry name" value="Polysacc_synth"/>
</dbReference>
<dbReference type="EMBL" id="PKOZ01000008">
    <property type="protein sequence ID" value="PQD94581.1"/>
    <property type="molecule type" value="Genomic_DNA"/>
</dbReference>
<gene>
    <name evidence="7" type="ORF">CYL18_13010</name>
</gene>
<evidence type="ECO:0000256" key="5">
    <source>
        <dbReference type="ARBA" id="ARBA00023136"/>
    </source>
</evidence>
<organism evidence="7 8">
    <name type="scientific">Pradoshia eiseniae</name>
    <dbReference type="NCBI Taxonomy" id="2064768"/>
    <lineage>
        <taxon>Bacteria</taxon>
        <taxon>Bacillati</taxon>
        <taxon>Bacillota</taxon>
        <taxon>Bacilli</taxon>
        <taxon>Bacillales</taxon>
        <taxon>Bacillaceae</taxon>
        <taxon>Pradoshia</taxon>
    </lineage>
</organism>
<feature type="transmembrane region" description="Helical" evidence="6">
    <location>
        <begin position="370"/>
        <end position="391"/>
    </location>
</feature>
<comment type="subcellular location">
    <subcellularLocation>
        <location evidence="1">Cell membrane</location>
        <topology evidence="1">Multi-pass membrane protein</topology>
    </subcellularLocation>
</comment>
<keyword evidence="7" id="KW-0132">Cell division</keyword>
<keyword evidence="4 6" id="KW-1133">Transmembrane helix</keyword>
<proteinExistence type="predicted"/>
<feature type="transmembrane region" description="Helical" evidence="6">
    <location>
        <begin position="489"/>
        <end position="509"/>
    </location>
</feature>
<keyword evidence="7" id="KW-0131">Cell cycle</keyword>
<dbReference type="Pfam" id="PF01943">
    <property type="entry name" value="Polysacc_synt"/>
    <property type="match status" value="1"/>
</dbReference>
<dbReference type="CDD" id="cd13124">
    <property type="entry name" value="MATE_SpoVB_like"/>
    <property type="match status" value="1"/>
</dbReference>
<dbReference type="PANTHER" id="PTHR30250">
    <property type="entry name" value="PST FAMILY PREDICTED COLANIC ACID TRANSPORTER"/>
    <property type="match status" value="1"/>
</dbReference>
<dbReference type="OrthoDB" id="9775950at2"/>
<dbReference type="Proteomes" id="UP000239663">
    <property type="component" value="Unassembled WGS sequence"/>
</dbReference>
<feature type="transmembrane region" description="Helical" evidence="6">
    <location>
        <begin position="293"/>
        <end position="312"/>
    </location>
</feature>
<evidence type="ECO:0000256" key="2">
    <source>
        <dbReference type="ARBA" id="ARBA00022475"/>
    </source>
</evidence>
<dbReference type="PANTHER" id="PTHR30250:SF21">
    <property type="entry name" value="LIPID II FLIPPASE MURJ"/>
    <property type="match status" value="1"/>
</dbReference>
<feature type="transmembrane region" description="Helical" evidence="6">
    <location>
        <begin position="459"/>
        <end position="483"/>
    </location>
</feature>
<dbReference type="RefSeq" id="WP_104849964.1">
    <property type="nucleotide sequence ID" value="NZ_PKOZ01000008.1"/>
</dbReference>
<evidence type="ECO:0000256" key="3">
    <source>
        <dbReference type="ARBA" id="ARBA00022692"/>
    </source>
</evidence>
<protein>
    <submittedName>
        <fullName evidence="7">Cell division protein</fullName>
    </submittedName>
</protein>
<dbReference type="AlphaFoldDB" id="A0A2S7MXQ4"/>
<feature type="transmembrane region" description="Helical" evidence="6">
    <location>
        <begin position="90"/>
        <end position="106"/>
    </location>
</feature>
<dbReference type="PIRSF" id="PIRSF038958">
    <property type="entry name" value="PG_synth_SpoVB"/>
    <property type="match status" value="1"/>
</dbReference>
<keyword evidence="8" id="KW-1185">Reference proteome</keyword>
<feature type="transmembrane region" description="Helical" evidence="6">
    <location>
        <begin position="49"/>
        <end position="69"/>
    </location>
</feature>
<keyword evidence="3 6" id="KW-0812">Transmembrane</keyword>
<accession>A0A2S7MXQ4</accession>
<evidence type="ECO:0000313" key="7">
    <source>
        <dbReference type="EMBL" id="PQD94581.1"/>
    </source>
</evidence>
<evidence type="ECO:0000256" key="6">
    <source>
        <dbReference type="SAM" id="Phobius"/>
    </source>
</evidence>
<feature type="transmembrane region" description="Helical" evidence="6">
    <location>
        <begin position="241"/>
        <end position="261"/>
    </location>
</feature>
<evidence type="ECO:0000313" key="8">
    <source>
        <dbReference type="Proteomes" id="UP000239663"/>
    </source>
</evidence>
<feature type="transmembrane region" description="Helical" evidence="6">
    <location>
        <begin position="192"/>
        <end position="212"/>
    </location>
</feature>
<dbReference type="GO" id="GO:0005886">
    <property type="term" value="C:plasma membrane"/>
    <property type="evidence" value="ECO:0007669"/>
    <property type="project" value="UniProtKB-SubCell"/>
</dbReference>
<feature type="transmembrane region" description="Helical" evidence="6">
    <location>
        <begin position="9"/>
        <end position="29"/>
    </location>
</feature>
<feature type="transmembrane region" description="Helical" evidence="6">
    <location>
        <begin position="332"/>
        <end position="350"/>
    </location>
</feature>
<evidence type="ECO:0000256" key="4">
    <source>
        <dbReference type="ARBA" id="ARBA00022989"/>
    </source>
</evidence>
<feature type="transmembrane region" description="Helical" evidence="6">
    <location>
        <begin position="398"/>
        <end position="419"/>
    </location>
</feature>
<dbReference type="InterPro" id="IPR050833">
    <property type="entry name" value="Poly_Biosynth_Transport"/>
</dbReference>
<feature type="transmembrane region" description="Helical" evidence="6">
    <location>
        <begin position="425"/>
        <end position="447"/>
    </location>
</feature>
<reference evidence="7 8" key="1">
    <citation type="submission" date="2017-12" db="EMBL/GenBank/DDBJ databases">
        <title>Taxonomic description and draft genome of Pradoshia cofamensis Gen. nov., sp. nov., a thermotolerant bacillale isolated from anterior gut of earthworm Eisenia fetida.</title>
        <authorList>
            <person name="Saha T."/>
            <person name="Chakraborty R."/>
        </authorList>
    </citation>
    <scope>NUCLEOTIDE SEQUENCE [LARGE SCALE GENOMIC DNA]</scope>
    <source>
        <strain evidence="7 8">EAG3</strain>
    </source>
</reference>
<comment type="caution">
    <text evidence="7">The sequence shown here is derived from an EMBL/GenBank/DDBJ whole genome shotgun (WGS) entry which is preliminary data.</text>
</comment>
<feature type="transmembrane region" description="Helical" evidence="6">
    <location>
        <begin position="126"/>
        <end position="147"/>
    </location>
</feature>
<keyword evidence="2" id="KW-1003">Cell membrane</keyword>
<evidence type="ECO:0000256" key="1">
    <source>
        <dbReference type="ARBA" id="ARBA00004651"/>
    </source>
</evidence>